<evidence type="ECO:0000313" key="2">
    <source>
        <dbReference type="EMBL" id="MBB4232578.1"/>
    </source>
</evidence>
<comment type="caution">
    <text evidence="2">The sequence shown here is derived from an EMBL/GenBank/DDBJ whole genome shotgun (WGS) entry which is preliminary data.</text>
</comment>
<dbReference type="RefSeq" id="WP_233450493.1">
    <property type="nucleotide sequence ID" value="NZ_JACIFX010000014.1"/>
</dbReference>
<reference evidence="2 3" key="1">
    <citation type="submission" date="2020-08" db="EMBL/GenBank/DDBJ databases">
        <title>Genomic Encyclopedia of Type Strains, Phase IV (KMG-V): Genome sequencing to study the core and pangenomes of soil and plant-associated prokaryotes.</title>
        <authorList>
            <person name="Whitman W."/>
        </authorList>
    </citation>
    <scope>NUCLEOTIDE SEQUENCE [LARGE SCALE GENOMIC DNA]</scope>
    <source>
        <strain evidence="2 3">SEMIA 4087</strain>
    </source>
</reference>
<feature type="compositionally biased region" description="Basic and acidic residues" evidence="1">
    <location>
        <begin position="72"/>
        <end position="82"/>
    </location>
</feature>
<evidence type="ECO:0000256" key="1">
    <source>
        <dbReference type="SAM" id="MobiDB-lite"/>
    </source>
</evidence>
<keyword evidence="3" id="KW-1185">Reference proteome</keyword>
<name>A0ABR6IYG8_9HYPH</name>
<feature type="region of interest" description="Disordered" evidence="1">
    <location>
        <begin position="59"/>
        <end position="82"/>
    </location>
</feature>
<proteinExistence type="predicted"/>
<accession>A0ABR6IYG8</accession>
<organism evidence="2 3">
    <name type="scientific">Rhizobium mongolense</name>
    <dbReference type="NCBI Taxonomy" id="57676"/>
    <lineage>
        <taxon>Bacteria</taxon>
        <taxon>Pseudomonadati</taxon>
        <taxon>Pseudomonadota</taxon>
        <taxon>Alphaproteobacteria</taxon>
        <taxon>Hyphomicrobiales</taxon>
        <taxon>Rhizobiaceae</taxon>
        <taxon>Rhizobium/Agrobacterium group</taxon>
        <taxon>Rhizobium</taxon>
    </lineage>
</organism>
<dbReference type="EMBL" id="JACIFX010000014">
    <property type="protein sequence ID" value="MBB4232578.1"/>
    <property type="molecule type" value="Genomic_DNA"/>
</dbReference>
<gene>
    <name evidence="2" type="ORF">GGD56_006475</name>
</gene>
<sequence length="82" mass="8667">MLSALIFVCINILVADEKLADYIKRLDESDADEEKATGSNGSGGGMAEKIAAIKGKRDRHKALLDGGGGDGNTRRRSDRSGC</sequence>
<dbReference type="Proteomes" id="UP000551353">
    <property type="component" value="Unassembled WGS sequence"/>
</dbReference>
<evidence type="ECO:0000313" key="3">
    <source>
        <dbReference type="Proteomes" id="UP000551353"/>
    </source>
</evidence>
<protein>
    <submittedName>
        <fullName evidence="2">Uncharacterized protein</fullName>
    </submittedName>
</protein>